<protein>
    <submittedName>
        <fullName evidence="2">Alpha/beta fold hydrolase</fullName>
    </submittedName>
</protein>
<dbReference type="OrthoDB" id="5431692at2"/>
<proteinExistence type="predicted"/>
<reference evidence="2 3" key="1">
    <citation type="journal article" date="2019" name="Environ. Microbiol.">
        <title>Species interactions and distinct microbial communities in high Arctic permafrost affected cryosols are associated with the CH4 and CO2 gas fluxes.</title>
        <authorList>
            <person name="Altshuler I."/>
            <person name="Hamel J."/>
            <person name="Turney S."/>
            <person name="Magnuson E."/>
            <person name="Levesque R."/>
            <person name="Greer C."/>
            <person name="Whyte L.G."/>
        </authorList>
    </citation>
    <scope>NUCLEOTIDE SEQUENCE [LARGE SCALE GENOMIC DNA]</scope>
    <source>
        <strain evidence="2 3">S5.20</strain>
    </source>
</reference>
<dbReference type="PRINTS" id="PR00412">
    <property type="entry name" value="EPOXHYDRLASE"/>
</dbReference>
<dbReference type="SUPFAM" id="SSF53474">
    <property type="entry name" value="alpha/beta-Hydrolases"/>
    <property type="match status" value="1"/>
</dbReference>
<keyword evidence="3" id="KW-1185">Reference proteome</keyword>
<dbReference type="Proteomes" id="UP000320095">
    <property type="component" value="Unassembled WGS sequence"/>
</dbReference>
<name>A0A502DK27_9MYCO</name>
<dbReference type="Gene3D" id="3.40.50.1820">
    <property type="entry name" value="alpha/beta hydrolase"/>
    <property type="match status" value="1"/>
</dbReference>
<dbReference type="PANTHER" id="PTHR42977">
    <property type="entry name" value="HYDROLASE-RELATED"/>
    <property type="match status" value="1"/>
</dbReference>
<dbReference type="InterPro" id="IPR000639">
    <property type="entry name" value="Epox_hydrolase-like"/>
</dbReference>
<dbReference type="NCBIfam" id="NF002043">
    <property type="entry name" value="PRK00870.1"/>
    <property type="match status" value="1"/>
</dbReference>
<dbReference type="InterPro" id="IPR000073">
    <property type="entry name" value="AB_hydrolase_1"/>
</dbReference>
<dbReference type="GO" id="GO:0004301">
    <property type="term" value="F:epoxide hydrolase activity"/>
    <property type="evidence" value="ECO:0007669"/>
    <property type="project" value="TreeGrafter"/>
</dbReference>
<gene>
    <name evidence="2" type="ORF">EAH80_30110</name>
</gene>
<dbReference type="RefSeq" id="WP_140699921.1">
    <property type="nucleotide sequence ID" value="NZ_RCZG01000026.1"/>
</dbReference>
<dbReference type="AlphaFoldDB" id="A0A502DK27"/>
<dbReference type="InterPro" id="IPR051340">
    <property type="entry name" value="Haloalkane_dehalogenase"/>
</dbReference>
<dbReference type="InterPro" id="IPR029058">
    <property type="entry name" value="AB_hydrolase_fold"/>
</dbReference>
<dbReference type="EMBL" id="RCZG01000026">
    <property type="protein sequence ID" value="TPG25573.1"/>
    <property type="molecule type" value="Genomic_DNA"/>
</dbReference>
<comment type="caution">
    <text evidence="2">The sequence shown here is derived from an EMBL/GenBank/DDBJ whole genome shotgun (WGS) entry which is preliminary data.</text>
</comment>
<keyword evidence="2" id="KW-0378">Hydrolase</keyword>
<organism evidence="2 3">
    <name type="scientific">Mycolicibacterium hodleri</name>
    <dbReference type="NCBI Taxonomy" id="49897"/>
    <lineage>
        <taxon>Bacteria</taxon>
        <taxon>Bacillati</taxon>
        <taxon>Actinomycetota</taxon>
        <taxon>Actinomycetes</taxon>
        <taxon>Mycobacteriales</taxon>
        <taxon>Mycobacteriaceae</taxon>
        <taxon>Mycolicibacterium</taxon>
    </lineage>
</organism>
<accession>A0A502DK27</accession>
<dbReference type="PANTHER" id="PTHR42977:SF1">
    <property type="entry name" value="BLR6576 PROTEIN"/>
    <property type="match status" value="1"/>
</dbReference>
<evidence type="ECO:0000313" key="2">
    <source>
        <dbReference type="EMBL" id="TPG25573.1"/>
    </source>
</evidence>
<sequence length="301" mass="34415">MPNDNVLRTPDDRFTDLPDFPFPPTYVDDLAGYEGLRAHYLDLGPRNADRTFLCLHGEPTWSYLYRKMIPVLLDSGARVVAPDFFGFGRSDKPVEDSVYTFGFHREFLLRFVERLDLHDITLVVQDWGGTLGLTLPVDPGFRARLDRLFVMNTVLPIGEPLGPHFYQWRSLVRDTPDLPVGQWIRDSGADLTEHELAAYDAPFPDRRFQAGARVFPDLAMVEPQMDGVTESRAAQRFWTEEWTGQSFMAIGANDPDVDTMHTLRNQIRDCPDPHVVTEAGHFLQEWGEPVTRAALRYFGDR</sequence>
<evidence type="ECO:0000259" key="1">
    <source>
        <dbReference type="Pfam" id="PF00561"/>
    </source>
</evidence>
<dbReference type="Pfam" id="PF00561">
    <property type="entry name" value="Abhydrolase_1"/>
    <property type="match status" value="1"/>
</dbReference>
<feature type="domain" description="AB hydrolase-1" evidence="1">
    <location>
        <begin position="51"/>
        <end position="287"/>
    </location>
</feature>
<evidence type="ECO:0000313" key="3">
    <source>
        <dbReference type="Proteomes" id="UP000320095"/>
    </source>
</evidence>